<comment type="caution">
    <text evidence="3">The sequence shown here is derived from an EMBL/GenBank/DDBJ whole genome shotgun (WGS) entry which is preliminary data.</text>
</comment>
<dbReference type="GO" id="GO:0003724">
    <property type="term" value="F:RNA helicase activity"/>
    <property type="evidence" value="ECO:0007669"/>
    <property type="project" value="InterPro"/>
</dbReference>
<gene>
    <name evidence="3" type="ORF">F2Q70_00044480</name>
</gene>
<evidence type="ECO:0000256" key="1">
    <source>
        <dbReference type="SAM" id="MobiDB-lite"/>
    </source>
</evidence>
<proteinExistence type="predicted"/>
<dbReference type="AlphaFoldDB" id="A0A8S9KKA3"/>
<evidence type="ECO:0000259" key="2">
    <source>
        <dbReference type="Pfam" id="PF08147"/>
    </source>
</evidence>
<feature type="compositionally biased region" description="Basic and acidic residues" evidence="1">
    <location>
        <begin position="1"/>
        <end position="19"/>
    </location>
</feature>
<dbReference type="GO" id="GO:0005634">
    <property type="term" value="C:nucleus"/>
    <property type="evidence" value="ECO:0007669"/>
    <property type="project" value="InterPro"/>
</dbReference>
<accession>A0A8S9KKA3</accession>
<feature type="domain" description="DBP10 C-terminal" evidence="2">
    <location>
        <begin position="99"/>
        <end position="142"/>
    </location>
</feature>
<reference evidence="3" key="1">
    <citation type="submission" date="2019-12" db="EMBL/GenBank/DDBJ databases">
        <title>Genome sequencing and annotation of Brassica cretica.</title>
        <authorList>
            <person name="Studholme D.J."/>
            <person name="Sarris P.F."/>
        </authorList>
    </citation>
    <scope>NUCLEOTIDE SEQUENCE</scope>
    <source>
        <strain evidence="3">PFS-102/07</strain>
        <tissue evidence="3">Leaf</tissue>
    </source>
</reference>
<feature type="region of interest" description="Disordered" evidence="1">
    <location>
        <begin position="1"/>
        <end position="37"/>
    </location>
</feature>
<dbReference type="EMBL" id="QGKY02000164">
    <property type="protein sequence ID" value="KAF2594247.1"/>
    <property type="molecule type" value="Genomic_DNA"/>
</dbReference>
<evidence type="ECO:0000313" key="3">
    <source>
        <dbReference type="EMBL" id="KAF2594247.1"/>
    </source>
</evidence>
<sequence length="146" mass="16486">MKRKREVHEEIINKRHEQSQKTSSNNHLEMEVDEPITTSIEDKIAGSKVSGKKRTAQQTFKDEEFYISSIPVNHHSEAGLSVRGNEGFGSNRLDAAVLDLVADDGQGMMQQKTNYHWDKKSKKFIKLNNGDRVTASGKVIRNLSFG</sequence>
<name>A0A8S9KKA3_BRACR</name>
<dbReference type="GO" id="GO:0003723">
    <property type="term" value="F:RNA binding"/>
    <property type="evidence" value="ECO:0007669"/>
    <property type="project" value="InterPro"/>
</dbReference>
<dbReference type="InterPro" id="IPR012541">
    <property type="entry name" value="DBP10_C"/>
</dbReference>
<dbReference type="Pfam" id="PF08147">
    <property type="entry name" value="DBP10CT"/>
    <property type="match status" value="1"/>
</dbReference>
<organism evidence="3">
    <name type="scientific">Brassica cretica</name>
    <name type="common">Mustard</name>
    <dbReference type="NCBI Taxonomy" id="69181"/>
    <lineage>
        <taxon>Eukaryota</taxon>
        <taxon>Viridiplantae</taxon>
        <taxon>Streptophyta</taxon>
        <taxon>Embryophyta</taxon>
        <taxon>Tracheophyta</taxon>
        <taxon>Spermatophyta</taxon>
        <taxon>Magnoliopsida</taxon>
        <taxon>eudicotyledons</taxon>
        <taxon>Gunneridae</taxon>
        <taxon>Pentapetalae</taxon>
        <taxon>rosids</taxon>
        <taxon>malvids</taxon>
        <taxon>Brassicales</taxon>
        <taxon>Brassicaceae</taxon>
        <taxon>Brassiceae</taxon>
        <taxon>Brassica</taxon>
    </lineage>
</organism>
<dbReference type="GO" id="GO:0005524">
    <property type="term" value="F:ATP binding"/>
    <property type="evidence" value="ECO:0007669"/>
    <property type="project" value="InterPro"/>
</dbReference>
<protein>
    <recommendedName>
        <fullName evidence="2">DBP10 C-terminal domain-containing protein</fullName>
    </recommendedName>
</protein>